<reference evidence="10" key="1">
    <citation type="journal article" date="2014" name="Front. Microbiol.">
        <title>High frequency of phylogenetically diverse reductive dehalogenase-homologous genes in deep subseafloor sedimentary metagenomes.</title>
        <authorList>
            <person name="Kawai M."/>
            <person name="Futagami T."/>
            <person name="Toyoda A."/>
            <person name="Takaki Y."/>
            <person name="Nishi S."/>
            <person name="Hori S."/>
            <person name="Arai W."/>
            <person name="Tsubouchi T."/>
            <person name="Morono Y."/>
            <person name="Uchiyama I."/>
            <person name="Ito T."/>
            <person name="Fujiyama A."/>
            <person name="Inagaki F."/>
            <person name="Takami H."/>
        </authorList>
    </citation>
    <scope>NUCLEOTIDE SEQUENCE</scope>
    <source>
        <strain evidence="10">Expedition CK06-06</strain>
    </source>
</reference>
<evidence type="ECO:0000256" key="9">
    <source>
        <dbReference type="SAM" id="Phobius"/>
    </source>
</evidence>
<dbReference type="PANTHER" id="PTHR10906">
    <property type="entry name" value="SECY/SEC61-ALPHA FAMILY MEMBER"/>
    <property type="match status" value="1"/>
</dbReference>
<evidence type="ECO:0000256" key="3">
    <source>
        <dbReference type="ARBA" id="ARBA00022448"/>
    </source>
</evidence>
<keyword evidence="3" id="KW-0813">Transport</keyword>
<evidence type="ECO:0000313" key="10">
    <source>
        <dbReference type="EMBL" id="GAG12260.1"/>
    </source>
</evidence>
<feature type="non-terminal residue" evidence="10">
    <location>
        <position position="225"/>
    </location>
</feature>
<evidence type="ECO:0000256" key="4">
    <source>
        <dbReference type="ARBA" id="ARBA00022692"/>
    </source>
</evidence>
<dbReference type="SUPFAM" id="SSF103491">
    <property type="entry name" value="Preprotein translocase SecY subunit"/>
    <property type="match status" value="1"/>
</dbReference>
<feature type="transmembrane region" description="Helical" evidence="9">
    <location>
        <begin position="114"/>
        <end position="134"/>
    </location>
</feature>
<evidence type="ECO:0000256" key="2">
    <source>
        <dbReference type="ARBA" id="ARBA00005751"/>
    </source>
</evidence>
<keyword evidence="8 9" id="KW-0472">Membrane</keyword>
<sequence length="225" mass="24045">MAFAENIKKIFTLPDLRNRILITIGILILIRVFAHIPLPGVDLENLKEFFAKNQIFGLLNMFSGGAMQNFSIIMMGVGPYITASIVMTLLPHVIPQLDALSKEGEAGQRKINQYTRFLTVPLAAFQALAMIKLLSAGGISGQQIITGDFTGGNLIIALITITAGTMLLMWLGEIISENGIGNGVSLIITLGIVAGIPSQVRNTLAVITGEGGVDTGQLLSFVFFA</sequence>
<dbReference type="PROSITE" id="PS00756">
    <property type="entry name" value="SECY_2"/>
    <property type="match status" value="1"/>
</dbReference>
<evidence type="ECO:0000256" key="5">
    <source>
        <dbReference type="ARBA" id="ARBA00022927"/>
    </source>
</evidence>
<evidence type="ECO:0000256" key="1">
    <source>
        <dbReference type="ARBA" id="ARBA00004141"/>
    </source>
</evidence>
<comment type="subcellular location">
    <subcellularLocation>
        <location evidence="1">Membrane</location>
        <topology evidence="1">Multi-pass membrane protein</topology>
    </subcellularLocation>
</comment>
<feature type="transmembrane region" description="Helical" evidence="9">
    <location>
        <begin position="179"/>
        <end position="196"/>
    </location>
</feature>
<evidence type="ECO:0000256" key="8">
    <source>
        <dbReference type="ARBA" id="ARBA00023136"/>
    </source>
</evidence>
<protein>
    <recommendedName>
        <fullName evidence="11">Translocon Sec61/SecY plug domain-containing protein</fullName>
    </recommendedName>
</protein>
<keyword evidence="5" id="KW-0653">Protein transport</keyword>
<dbReference type="Pfam" id="PF00344">
    <property type="entry name" value="SecY"/>
    <property type="match status" value="1"/>
</dbReference>
<keyword evidence="4 9" id="KW-0812">Transmembrane</keyword>
<comment type="similarity">
    <text evidence="2">Belongs to the SecY/SEC61-alpha family.</text>
</comment>
<dbReference type="InterPro" id="IPR030659">
    <property type="entry name" value="SecY_CS"/>
</dbReference>
<dbReference type="GO" id="GO:0015031">
    <property type="term" value="P:protein transport"/>
    <property type="evidence" value="ECO:0007669"/>
    <property type="project" value="UniProtKB-KW"/>
</dbReference>
<keyword evidence="7" id="KW-0811">Translocation</keyword>
<dbReference type="Gene3D" id="1.10.3370.10">
    <property type="entry name" value="SecY subunit domain"/>
    <property type="match status" value="1"/>
</dbReference>
<gene>
    <name evidence="10" type="ORF">S01H1_43159</name>
</gene>
<dbReference type="InterPro" id="IPR002208">
    <property type="entry name" value="SecY/SEC61-alpha"/>
</dbReference>
<name>X0V2B7_9ZZZZ</name>
<evidence type="ECO:0008006" key="11">
    <source>
        <dbReference type="Google" id="ProtNLM"/>
    </source>
</evidence>
<comment type="caution">
    <text evidence="10">The sequence shown here is derived from an EMBL/GenBank/DDBJ whole genome shotgun (WGS) entry which is preliminary data.</text>
</comment>
<keyword evidence="6 9" id="KW-1133">Transmembrane helix</keyword>
<organism evidence="10">
    <name type="scientific">marine sediment metagenome</name>
    <dbReference type="NCBI Taxonomy" id="412755"/>
    <lineage>
        <taxon>unclassified sequences</taxon>
        <taxon>metagenomes</taxon>
        <taxon>ecological metagenomes</taxon>
    </lineage>
</organism>
<accession>X0V2B7</accession>
<feature type="transmembrane region" description="Helical" evidence="9">
    <location>
        <begin position="154"/>
        <end position="172"/>
    </location>
</feature>
<evidence type="ECO:0000256" key="7">
    <source>
        <dbReference type="ARBA" id="ARBA00023010"/>
    </source>
</evidence>
<proteinExistence type="inferred from homology"/>
<dbReference type="EMBL" id="BARS01027477">
    <property type="protein sequence ID" value="GAG12260.1"/>
    <property type="molecule type" value="Genomic_DNA"/>
</dbReference>
<dbReference type="AlphaFoldDB" id="X0V2B7"/>
<dbReference type="PRINTS" id="PR00303">
    <property type="entry name" value="SECYTRNLCASE"/>
</dbReference>
<dbReference type="InterPro" id="IPR023201">
    <property type="entry name" value="SecY_dom_sf"/>
</dbReference>
<evidence type="ECO:0000256" key="6">
    <source>
        <dbReference type="ARBA" id="ARBA00022989"/>
    </source>
</evidence>
<dbReference type="GO" id="GO:0016020">
    <property type="term" value="C:membrane"/>
    <property type="evidence" value="ECO:0007669"/>
    <property type="project" value="UniProtKB-SubCell"/>
</dbReference>
<feature type="transmembrane region" description="Helical" evidence="9">
    <location>
        <begin position="20"/>
        <end position="38"/>
    </location>
</feature>
<feature type="transmembrane region" description="Helical" evidence="9">
    <location>
        <begin position="70"/>
        <end position="94"/>
    </location>
</feature>